<dbReference type="WBParaSite" id="ACRNAN_scaffold997.g28268.t1">
    <property type="protein sequence ID" value="ACRNAN_scaffold997.g28268.t1"/>
    <property type="gene ID" value="ACRNAN_scaffold997.g28268"/>
</dbReference>
<evidence type="ECO:0000259" key="1">
    <source>
        <dbReference type="PROSITE" id="PS50011"/>
    </source>
</evidence>
<dbReference type="GO" id="GO:0007169">
    <property type="term" value="P:cell surface receptor protein tyrosine kinase signaling pathway"/>
    <property type="evidence" value="ECO:0007669"/>
    <property type="project" value="TreeGrafter"/>
</dbReference>
<evidence type="ECO:0000313" key="2">
    <source>
        <dbReference type="Proteomes" id="UP000887540"/>
    </source>
</evidence>
<sequence>MKTVHFETWENNLAAKQESILNTTWIKLVEYTDSVERKNYEKCMIRSLDQKGFENFEHVVMIQNELFNFYENNPRNYSFCTEEEHVGKLDYVSGTKIRDYKNGIFHSVSIKIALLLDRLNSSTTKADVDEIKQFILSILDGCDYNNHKIFHIDRPNSNSFIKECEIKPRFIEVMDNEKLGEGAFSTVYKGILKTKKCQLNLNHHNHNNDITKPDIDIAIKVFYKENSSIQKFVTTDPWREIRIIKRIEHHRFIVNMYGWANMPFHGPCLILEYCSNGNLLKFLQRLRPLIKDYTFPTAPYENCLSLNDLIARAWQISDAMVADFGLCRCTADTPYVMTGGILPLKWMPIEGLKMIEFSEKTDVWSFGVLLYEMFSIGLQPYHVIEASRGHQFTQEGLLEYLQEGGRLEQPQLCPKEVYTLMMSCWKENPQNRPSFQEIREELERMIEAPDKEYGYVKILEDSDFSVTYANIIKKS</sequence>
<dbReference type="InterPro" id="IPR011009">
    <property type="entry name" value="Kinase-like_dom_sf"/>
</dbReference>
<reference evidence="3" key="1">
    <citation type="submission" date="2022-11" db="UniProtKB">
        <authorList>
            <consortium name="WormBaseParasite"/>
        </authorList>
    </citation>
    <scope>IDENTIFICATION</scope>
</reference>
<protein>
    <submittedName>
        <fullName evidence="3">Protein kinase domain-containing protein</fullName>
    </submittedName>
</protein>
<dbReference type="GO" id="GO:0043235">
    <property type="term" value="C:receptor complex"/>
    <property type="evidence" value="ECO:0007669"/>
    <property type="project" value="TreeGrafter"/>
</dbReference>
<keyword evidence="2" id="KW-1185">Reference proteome</keyword>
<dbReference type="FunFam" id="1.10.510.10:FF:001927">
    <property type="entry name" value="Receptor protein-tyrosine kinase"/>
    <property type="match status" value="1"/>
</dbReference>
<dbReference type="AlphaFoldDB" id="A0A914EST5"/>
<dbReference type="Gene3D" id="1.10.510.10">
    <property type="entry name" value="Transferase(Phosphotransferase) domain 1"/>
    <property type="match status" value="1"/>
</dbReference>
<proteinExistence type="predicted"/>
<dbReference type="GO" id="GO:0005524">
    <property type="term" value="F:ATP binding"/>
    <property type="evidence" value="ECO:0007669"/>
    <property type="project" value="InterPro"/>
</dbReference>
<organism evidence="2 3">
    <name type="scientific">Acrobeloides nanus</name>
    <dbReference type="NCBI Taxonomy" id="290746"/>
    <lineage>
        <taxon>Eukaryota</taxon>
        <taxon>Metazoa</taxon>
        <taxon>Ecdysozoa</taxon>
        <taxon>Nematoda</taxon>
        <taxon>Chromadorea</taxon>
        <taxon>Rhabditida</taxon>
        <taxon>Tylenchina</taxon>
        <taxon>Cephalobomorpha</taxon>
        <taxon>Cephaloboidea</taxon>
        <taxon>Cephalobidae</taxon>
        <taxon>Acrobeloides</taxon>
    </lineage>
</organism>
<dbReference type="GO" id="GO:0004714">
    <property type="term" value="F:transmembrane receptor protein tyrosine kinase activity"/>
    <property type="evidence" value="ECO:0007669"/>
    <property type="project" value="TreeGrafter"/>
</dbReference>
<dbReference type="Gene3D" id="3.30.200.20">
    <property type="entry name" value="Phosphorylase Kinase, domain 1"/>
    <property type="match status" value="1"/>
</dbReference>
<dbReference type="InterPro" id="IPR000719">
    <property type="entry name" value="Prot_kinase_dom"/>
</dbReference>
<dbReference type="PRINTS" id="PR00109">
    <property type="entry name" value="TYRKINASE"/>
</dbReference>
<dbReference type="InterPro" id="IPR050122">
    <property type="entry name" value="RTK"/>
</dbReference>
<dbReference type="Proteomes" id="UP000887540">
    <property type="component" value="Unplaced"/>
</dbReference>
<evidence type="ECO:0000313" key="3">
    <source>
        <dbReference type="WBParaSite" id="ACRNAN_scaffold997.g28268.t1"/>
    </source>
</evidence>
<dbReference type="Pfam" id="PF07714">
    <property type="entry name" value="PK_Tyr_Ser-Thr"/>
    <property type="match status" value="2"/>
</dbReference>
<dbReference type="SUPFAM" id="SSF56112">
    <property type="entry name" value="Protein kinase-like (PK-like)"/>
    <property type="match status" value="1"/>
</dbReference>
<dbReference type="GO" id="GO:0005886">
    <property type="term" value="C:plasma membrane"/>
    <property type="evidence" value="ECO:0007669"/>
    <property type="project" value="TreeGrafter"/>
</dbReference>
<dbReference type="PROSITE" id="PS50011">
    <property type="entry name" value="PROTEIN_KINASE_DOM"/>
    <property type="match status" value="1"/>
</dbReference>
<accession>A0A914EST5</accession>
<feature type="domain" description="Protein kinase" evidence="1">
    <location>
        <begin position="173"/>
        <end position="446"/>
    </location>
</feature>
<name>A0A914EST5_9BILA</name>
<dbReference type="InterPro" id="IPR001245">
    <property type="entry name" value="Ser-Thr/Tyr_kinase_cat_dom"/>
</dbReference>
<dbReference type="PANTHER" id="PTHR24416">
    <property type="entry name" value="TYROSINE-PROTEIN KINASE RECEPTOR"/>
    <property type="match status" value="1"/>
</dbReference>
<dbReference type="PANTHER" id="PTHR24416:SF600">
    <property type="entry name" value="PDGF- AND VEGF-RECEPTOR RELATED, ISOFORM J"/>
    <property type="match status" value="1"/>
</dbReference>